<dbReference type="EMBL" id="NFLC01000013">
    <property type="protein sequence ID" value="OUQ10051.1"/>
    <property type="molecule type" value="Genomic_DNA"/>
</dbReference>
<proteinExistence type="predicted"/>
<organism evidence="1 2">
    <name type="scientific">Enterococcus cecorum</name>
    <dbReference type="NCBI Taxonomy" id="44008"/>
    <lineage>
        <taxon>Bacteria</taxon>
        <taxon>Bacillati</taxon>
        <taxon>Bacillota</taxon>
        <taxon>Bacilli</taxon>
        <taxon>Lactobacillales</taxon>
        <taxon>Enterococcaceae</taxon>
        <taxon>Enterococcus</taxon>
    </lineage>
</organism>
<dbReference type="AlphaFoldDB" id="A0A1Y4QYS9"/>
<dbReference type="Proteomes" id="UP000196074">
    <property type="component" value="Unassembled WGS sequence"/>
</dbReference>
<evidence type="ECO:0000313" key="2">
    <source>
        <dbReference type="Proteomes" id="UP000196074"/>
    </source>
</evidence>
<name>A0A1Y4QYS9_9ENTE</name>
<evidence type="ECO:0000313" key="1">
    <source>
        <dbReference type="EMBL" id="OUQ10051.1"/>
    </source>
</evidence>
<protein>
    <submittedName>
        <fullName evidence="1">Uncharacterized protein</fullName>
    </submittedName>
</protein>
<sequence length="120" mass="13881">MNQKIFGPEIGNSLSNIYHWSIAVDGNSLQPVPPKAELPAFVVERIQYFYQFMEEGLSFEKCFSLILSNHPMDEIINEFEEYFADYEAPSREFIDWRDNSGVKSFHEMEVAVALIYGTTN</sequence>
<reference evidence="2" key="1">
    <citation type="submission" date="2017-04" db="EMBL/GenBank/DDBJ databases">
        <title>Function of individual gut microbiota members based on whole genome sequencing of pure cultures obtained from chicken caecum.</title>
        <authorList>
            <person name="Medvecky M."/>
            <person name="Cejkova D."/>
            <person name="Polansky O."/>
            <person name="Karasova D."/>
            <person name="Kubasova T."/>
            <person name="Cizek A."/>
            <person name="Rychlik I."/>
        </authorList>
    </citation>
    <scope>NUCLEOTIDE SEQUENCE [LARGE SCALE GENOMIC DNA]</scope>
    <source>
        <strain evidence="2">An144</strain>
    </source>
</reference>
<comment type="caution">
    <text evidence="1">The sequence shown here is derived from an EMBL/GenBank/DDBJ whole genome shotgun (WGS) entry which is preliminary data.</text>
</comment>
<dbReference type="RefSeq" id="WP_087215119.1">
    <property type="nucleotide sequence ID" value="NZ_CP144490.1"/>
</dbReference>
<gene>
    <name evidence="1" type="ORF">B5E88_07590</name>
</gene>
<accession>A0A1Y4QYS9</accession>